<feature type="domain" description="Calpain catalytic" evidence="6">
    <location>
        <begin position="112"/>
        <end position="432"/>
    </location>
</feature>
<dbReference type="InterPro" id="IPR051297">
    <property type="entry name" value="PalB/RIM13"/>
</dbReference>
<evidence type="ECO:0000256" key="2">
    <source>
        <dbReference type="ARBA" id="ARBA00022670"/>
    </source>
</evidence>
<dbReference type="GO" id="GO:0004198">
    <property type="term" value="F:calcium-dependent cysteine-type endopeptidase activity"/>
    <property type="evidence" value="ECO:0007669"/>
    <property type="project" value="InterPro"/>
</dbReference>
<dbReference type="Gene3D" id="2.60.120.380">
    <property type="match status" value="1"/>
</dbReference>
<dbReference type="InterPro" id="IPR022683">
    <property type="entry name" value="Calpain_III"/>
</dbReference>
<dbReference type="PROSITE" id="PS50203">
    <property type="entry name" value="CALPAIN_CAT"/>
    <property type="match status" value="1"/>
</dbReference>
<dbReference type="SUPFAM" id="SSF54001">
    <property type="entry name" value="Cysteine proteinases"/>
    <property type="match status" value="1"/>
</dbReference>
<dbReference type="InterPro" id="IPR036181">
    <property type="entry name" value="MIT_dom_sf"/>
</dbReference>
<keyword evidence="3 5" id="KW-0378">Hydrolase</keyword>
<sequence>MDTTSLSYELRARLTESQAIASRATRRETQGDYEDAFALYIDAVQKYLYLIRNIPNGPLKDQLKEISSKLLNRAQNIKSCRPNLRVPHRDRLSMEEQDLVLQQSQHINKLKFPTWASTINSRRSDAVKSQLASQQPNLNPAQQKSLVDWRSIRHFNPAAELYQIKLTDPTEIVQDLVTDCSLIAAFSVLSNHSNKFHSKLHIACLHPQSPDGYPMLSEDGIYRVKLFLNGTYREVSVCPEIEMVDDRVPIGKNGSMLCAQSRKGDFYWPTLVEKAYMKVLGGYDFIGSNSSVDLHALTGWIPQSIFTTSQDYRSERCWSRIFGSFSKGDCLVTVGTNGNISHALDMVGLVPFHNYAIIDIKEDEKAQRLVTLYNAWNSLQLQSNSSATWTTDLKSALPGISIERRQELVGTFTVTWESLQIYFDAIYLNWNPSLFKFCRTAHFAHNPPPTFRLKFSPQTDSASQSEVWILLTRHFDDQSTDHEKFMSFRVFLDTDENSEDLRDVSAINYGLPPIAATALSNSTHLLSTFVPSESHASYLVTFIFHDNQTPTVLPNEKSAPLSNPIRLTLQIYSHCPIHLSDATSAPRAYVKEFEGQWATRTSGGNHALPSYMNNPMWRIGINGPSSSGSNTRKTVFQASLMAIDDQGAVDSGKSVNIKLVRAGDDGRVYDIERRDLVGDSGSYTPGSAELRVTQILPGKYTLVPSTFESGAVGPFKIKLECDLKLETIEPIPHEGAGMYKRVASSSWAEERELASHWRLTGGKGIVRIKMRLQATSEPGLYPIKLTLLQHRSPGDDGCVISPGMFTNANSGVAIGPMSILFNEDLTYSIKIEALGETCYSGERGYELIVYADKPLNLTR</sequence>
<dbReference type="Gene3D" id="1.20.58.80">
    <property type="entry name" value="Phosphotransferase system, lactose/cellobiose-type IIA subunit"/>
    <property type="match status" value="1"/>
</dbReference>
<dbReference type="GO" id="GO:0006508">
    <property type="term" value="P:proteolysis"/>
    <property type="evidence" value="ECO:0007669"/>
    <property type="project" value="UniProtKB-KW"/>
</dbReference>
<evidence type="ECO:0000313" key="7">
    <source>
        <dbReference type="EMBL" id="MBW0469200.1"/>
    </source>
</evidence>
<dbReference type="AlphaFoldDB" id="A0A9Q3BQV5"/>
<protein>
    <recommendedName>
        <fullName evidence="6">Calpain catalytic domain-containing protein</fullName>
    </recommendedName>
</protein>
<keyword evidence="8" id="KW-1185">Reference proteome</keyword>
<evidence type="ECO:0000256" key="4">
    <source>
        <dbReference type="ARBA" id="ARBA00022807"/>
    </source>
</evidence>
<dbReference type="SUPFAM" id="SSF116846">
    <property type="entry name" value="MIT domain"/>
    <property type="match status" value="1"/>
</dbReference>
<dbReference type="InterPro" id="IPR022682">
    <property type="entry name" value="Calpain_domain_III"/>
</dbReference>
<dbReference type="InterPro" id="IPR007330">
    <property type="entry name" value="MIT_dom"/>
</dbReference>
<comment type="similarity">
    <text evidence="1">Belongs to the peptidase C2 family. PalB/RIM13 subfamily.</text>
</comment>
<dbReference type="Proteomes" id="UP000765509">
    <property type="component" value="Unassembled WGS sequence"/>
</dbReference>
<name>A0A9Q3BQV5_9BASI</name>
<gene>
    <name evidence="7" type="ORF">O181_008915</name>
</gene>
<dbReference type="PANTHER" id="PTHR46143">
    <property type="entry name" value="CALPAIN-7"/>
    <property type="match status" value="1"/>
</dbReference>
<dbReference type="SMART" id="SM00745">
    <property type="entry name" value="MIT"/>
    <property type="match status" value="1"/>
</dbReference>
<keyword evidence="2 5" id="KW-0645">Protease</keyword>
<comment type="caution">
    <text evidence="7">The sequence shown here is derived from an EMBL/GenBank/DDBJ whole genome shotgun (WGS) entry which is preliminary data.</text>
</comment>
<dbReference type="Gene3D" id="3.90.70.10">
    <property type="entry name" value="Cysteine proteinases"/>
    <property type="match status" value="1"/>
</dbReference>
<organism evidence="7 8">
    <name type="scientific">Austropuccinia psidii MF-1</name>
    <dbReference type="NCBI Taxonomy" id="1389203"/>
    <lineage>
        <taxon>Eukaryota</taxon>
        <taxon>Fungi</taxon>
        <taxon>Dikarya</taxon>
        <taxon>Basidiomycota</taxon>
        <taxon>Pucciniomycotina</taxon>
        <taxon>Pucciniomycetes</taxon>
        <taxon>Pucciniales</taxon>
        <taxon>Sphaerophragmiaceae</taxon>
        <taxon>Austropuccinia</taxon>
    </lineage>
</organism>
<dbReference type="InterPro" id="IPR001300">
    <property type="entry name" value="Peptidase_C2_calpain_cat"/>
</dbReference>
<dbReference type="InterPro" id="IPR036213">
    <property type="entry name" value="Calpain_III_sf"/>
</dbReference>
<dbReference type="SMART" id="SM00230">
    <property type="entry name" value="CysPc"/>
    <property type="match status" value="1"/>
</dbReference>
<evidence type="ECO:0000259" key="6">
    <source>
        <dbReference type="PROSITE" id="PS50203"/>
    </source>
</evidence>
<dbReference type="Pfam" id="PF00648">
    <property type="entry name" value="Peptidase_C2"/>
    <property type="match status" value="1"/>
</dbReference>
<dbReference type="Pfam" id="PF04212">
    <property type="entry name" value="MIT"/>
    <property type="match status" value="1"/>
</dbReference>
<feature type="active site" evidence="5">
    <location>
        <position position="353"/>
    </location>
</feature>
<dbReference type="SMART" id="SM00720">
    <property type="entry name" value="calpain_III"/>
    <property type="match status" value="1"/>
</dbReference>
<evidence type="ECO:0000256" key="3">
    <source>
        <dbReference type="ARBA" id="ARBA00022801"/>
    </source>
</evidence>
<dbReference type="SUPFAM" id="SSF49758">
    <property type="entry name" value="Calpain large subunit, middle domain (domain III)"/>
    <property type="match status" value="1"/>
</dbReference>
<feature type="active site" evidence="5">
    <location>
        <position position="180"/>
    </location>
</feature>
<reference evidence="7" key="1">
    <citation type="submission" date="2021-03" db="EMBL/GenBank/DDBJ databases">
        <title>Draft genome sequence of rust myrtle Austropuccinia psidii MF-1, a brazilian biotype.</title>
        <authorList>
            <person name="Quecine M.C."/>
            <person name="Pachon D.M.R."/>
            <person name="Bonatelli M.L."/>
            <person name="Correr F.H."/>
            <person name="Franceschini L.M."/>
            <person name="Leite T.F."/>
            <person name="Margarido G.R.A."/>
            <person name="Almeida C.A."/>
            <person name="Ferrarezi J.A."/>
            <person name="Labate C.A."/>
        </authorList>
    </citation>
    <scope>NUCLEOTIDE SEQUENCE</scope>
    <source>
        <strain evidence="7">MF-1</strain>
    </source>
</reference>
<dbReference type="EMBL" id="AVOT02002112">
    <property type="protein sequence ID" value="MBW0469200.1"/>
    <property type="molecule type" value="Genomic_DNA"/>
</dbReference>
<dbReference type="PANTHER" id="PTHR46143:SF1">
    <property type="entry name" value="CALPAIN-7"/>
    <property type="match status" value="1"/>
</dbReference>
<evidence type="ECO:0000256" key="1">
    <source>
        <dbReference type="ARBA" id="ARBA00010193"/>
    </source>
</evidence>
<dbReference type="Pfam" id="PF01067">
    <property type="entry name" value="Calpain_III"/>
    <property type="match status" value="1"/>
</dbReference>
<feature type="active site" evidence="5">
    <location>
        <position position="374"/>
    </location>
</feature>
<dbReference type="OrthoDB" id="2501585at2759"/>
<evidence type="ECO:0000256" key="5">
    <source>
        <dbReference type="PROSITE-ProRule" id="PRU00239"/>
    </source>
</evidence>
<accession>A0A9Q3BQV5</accession>
<evidence type="ECO:0000313" key="8">
    <source>
        <dbReference type="Proteomes" id="UP000765509"/>
    </source>
</evidence>
<keyword evidence="4 5" id="KW-0788">Thiol protease</keyword>
<proteinExistence type="inferred from homology"/>
<dbReference type="InterPro" id="IPR038765">
    <property type="entry name" value="Papain-like_cys_pep_sf"/>
</dbReference>